<evidence type="ECO:0000313" key="3">
    <source>
        <dbReference type="Proteomes" id="UP000317318"/>
    </source>
</evidence>
<dbReference type="KEGG" id="svp:Pan189_06520"/>
<dbReference type="AlphaFoldDB" id="A0A517QXA4"/>
<dbReference type="Pfam" id="PF18299">
    <property type="entry name" value="R2K_2"/>
    <property type="match status" value="1"/>
</dbReference>
<evidence type="ECO:0000313" key="2">
    <source>
        <dbReference type="EMBL" id="QDT36296.1"/>
    </source>
</evidence>
<keyword evidence="3" id="KW-1185">Reference proteome</keyword>
<dbReference type="Proteomes" id="UP000317318">
    <property type="component" value="Chromosome"/>
</dbReference>
<dbReference type="InterPro" id="IPR041261">
    <property type="entry name" value="R2K_2"/>
</dbReference>
<accession>A0A517QXA4</accession>
<protein>
    <recommendedName>
        <fullName evidence="1">ATP-grasp domain-containing protein</fullName>
    </recommendedName>
</protein>
<dbReference type="EMBL" id="CP036268">
    <property type="protein sequence ID" value="QDT36296.1"/>
    <property type="molecule type" value="Genomic_DNA"/>
</dbReference>
<proteinExistence type="predicted"/>
<gene>
    <name evidence="2" type="ORF">Pan189_06520</name>
</gene>
<evidence type="ECO:0000259" key="1">
    <source>
        <dbReference type="Pfam" id="PF18299"/>
    </source>
</evidence>
<feature type="domain" description="ATP-grasp" evidence="1">
    <location>
        <begin position="90"/>
        <end position="233"/>
    </location>
</feature>
<organism evidence="2 3">
    <name type="scientific">Stratiformator vulcanicus</name>
    <dbReference type="NCBI Taxonomy" id="2527980"/>
    <lineage>
        <taxon>Bacteria</taxon>
        <taxon>Pseudomonadati</taxon>
        <taxon>Planctomycetota</taxon>
        <taxon>Planctomycetia</taxon>
        <taxon>Planctomycetales</taxon>
        <taxon>Planctomycetaceae</taxon>
        <taxon>Stratiformator</taxon>
    </lineage>
</organism>
<reference evidence="2 3" key="1">
    <citation type="submission" date="2019-02" db="EMBL/GenBank/DDBJ databases">
        <title>Deep-cultivation of Planctomycetes and their phenomic and genomic characterization uncovers novel biology.</title>
        <authorList>
            <person name="Wiegand S."/>
            <person name="Jogler M."/>
            <person name="Boedeker C."/>
            <person name="Pinto D."/>
            <person name="Vollmers J."/>
            <person name="Rivas-Marin E."/>
            <person name="Kohn T."/>
            <person name="Peeters S.H."/>
            <person name="Heuer A."/>
            <person name="Rast P."/>
            <person name="Oberbeckmann S."/>
            <person name="Bunk B."/>
            <person name="Jeske O."/>
            <person name="Meyerdierks A."/>
            <person name="Storesund J.E."/>
            <person name="Kallscheuer N."/>
            <person name="Luecker S."/>
            <person name="Lage O.M."/>
            <person name="Pohl T."/>
            <person name="Merkel B.J."/>
            <person name="Hornburger P."/>
            <person name="Mueller R.-W."/>
            <person name="Bruemmer F."/>
            <person name="Labrenz M."/>
            <person name="Spormann A.M."/>
            <person name="Op den Camp H."/>
            <person name="Overmann J."/>
            <person name="Amann R."/>
            <person name="Jetten M.S.M."/>
            <person name="Mascher T."/>
            <person name="Medema M.H."/>
            <person name="Devos D.P."/>
            <person name="Kaster A.-K."/>
            <person name="Ovreas L."/>
            <person name="Rohde M."/>
            <person name="Galperin M.Y."/>
            <person name="Jogler C."/>
        </authorList>
    </citation>
    <scope>NUCLEOTIDE SEQUENCE [LARGE SCALE GENOMIC DNA]</scope>
    <source>
        <strain evidence="2 3">Pan189</strain>
    </source>
</reference>
<sequence length="261" mass="29891">MRAYIQEGHEGDPNYMSLNRTAHAFWERGYEVVRFNYPQLDEGFLDRGLLKFPDETIVAGGVSTVREALVRAGRPLPPMLDLPDELAPWIGRRWWESTLGEVRALVNNRSDQLPLHIKPFNRHKLFKGGVIREFRDLIASNAIESDVPILVQEYVDFVSEWRASVFRGRIVNVAHYLGDPLRFPDVEVMQAAQDAFDNQPIACGIDWGITSTGQTLIVEVNDSFALGNYGVRDQLHSVMIETRWREMMGLPDNGIGERYFW</sequence>
<name>A0A517QXA4_9PLAN</name>
<dbReference type="SUPFAM" id="SSF56059">
    <property type="entry name" value="Glutathione synthetase ATP-binding domain-like"/>
    <property type="match status" value="1"/>
</dbReference>